<proteinExistence type="predicted"/>
<accession>A0AAE8MPM8</accession>
<dbReference type="Proteomes" id="UP001187734">
    <property type="component" value="Unassembled WGS sequence"/>
</dbReference>
<evidence type="ECO:0000313" key="2">
    <source>
        <dbReference type="Proteomes" id="UP001187734"/>
    </source>
</evidence>
<protein>
    <submittedName>
        <fullName evidence="1">Uncharacterized protein</fullName>
    </submittedName>
</protein>
<dbReference type="EMBL" id="ONZP01001024">
    <property type="protein sequence ID" value="SPJ92804.1"/>
    <property type="molecule type" value="Genomic_DNA"/>
</dbReference>
<gene>
    <name evidence="1" type="ORF">FTOL_13769</name>
</gene>
<evidence type="ECO:0000313" key="1">
    <source>
        <dbReference type="EMBL" id="SPJ92804.1"/>
    </source>
</evidence>
<reference evidence="1" key="1">
    <citation type="submission" date="2018-03" db="EMBL/GenBank/DDBJ databases">
        <authorList>
            <person name="Guldener U."/>
        </authorList>
    </citation>
    <scope>NUCLEOTIDE SEQUENCE</scope>
</reference>
<name>A0AAE8MPM8_9HYPO</name>
<keyword evidence="2" id="KW-1185">Reference proteome</keyword>
<dbReference type="AlphaFoldDB" id="A0AAE8MPM8"/>
<organism evidence="1 2">
    <name type="scientific">Fusarium torulosum</name>
    <dbReference type="NCBI Taxonomy" id="33205"/>
    <lineage>
        <taxon>Eukaryota</taxon>
        <taxon>Fungi</taxon>
        <taxon>Dikarya</taxon>
        <taxon>Ascomycota</taxon>
        <taxon>Pezizomycotina</taxon>
        <taxon>Sordariomycetes</taxon>
        <taxon>Hypocreomycetidae</taxon>
        <taxon>Hypocreales</taxon>
        <taxon>Nectriaceae</taxon>
        <taxon>Fusarium</taxon>
    </lineage>
</organism>
<sequence length="41" mass="4682">MITPAPPNPSPVLCKRLAYSPTYQTKRTLYPYPAVKNINIY</sequence>
<comment type="caution">
    <text evidence="1">The sequence shown here is derived from an EMBL/GenBank/DDBJ whole genome shotgun (WGS) entry which is preliminary data.</text>
</comment>